<feature type="repeat" description="PPR" evidence="3">
    <location>
        <begin position="101"/>
        <end position="131"/>
    </location>
</feature>
<reference evidence="4" key="1">
    <citation type="submission" date="2020-07" db="EMBL/GenBank/DDBJ databases">
        <title>Genome sequence and genetic diversity analysis of an under-domesticated orphan crop, white fonio (Digitaria exilis).</title>
        <authorList>
            <person name="Bennetzen J.L."/>
            <person name="Chen S."/>
            <person name="Ma X."/>
            <person name="Wang X."/>
            <person name="Yssel A.E.J."/>
            <person name="Chaluvadi S.R."/>
            <person name="Johnson M."/>
            <person name="Gangashetty P."/>
            <person name="Hamidou F."/>
            <person name="Sanogo M.D."/>
            <person name="Zwaenepoel A."/>
            <person name="Wallace J."/>
            <person name="Van De Peer Y."/>
            <person name="Van Deynze A."/>
        </authorList>
    </citation>
    <scope>NUCLEOTIDE SEQUENCE</scope>
    <source>
        <tissue evidence="4">Leaves</tissue>
    </source>
</reference>
<comment type="caution">
    <text evidence="4">The sequence shown here is derived from an EMBL/GenBank/DDBJ whole genome shotgun (WGS) entry which is preliminary data.</text>
</comment>
<evidence type="ECO:0000256" key="3">
    <source>
        <dbReference type="PROSITE-ProRule" id="PRU00708"/>
    </source>
</evidence>
<evidence type="ECO:0000313" key="4">
    <source>
        <dbReference type="EMBL" id="KAF8657715.1"/>
    </source>
</evidence>
<dbReference type="PROSITE" id="PS51375">
    <property type="entry name" value="PPR"/>
    <property type="match status" value="1"/>
</dbReference>
<name>A0A835ADH0_9POAL</name>
<keyword evidence="2" id="KW-0809">Transit peptide</keyword>
<dbReference type="AlphaFoldDB" id="A0A835ADH0"/>
<dbReference type="EMBL" id="JACEFO010002487">
    <property type="protein sequence ID" value="KAF8657715.1"/>
    <property type="molecule type" value="Genomic_DNA"/>
</dbReference>
<evidence type="ECO:0000256" key="2">
    <source>
        <dbReference type="ARBA" id="ARBA00022946"/>
    </source>
</evidence>
<dbReference type="InterPro" id="IPR002885">
    <property type="entry name" value="PPR_rpt"/>
</dbReference>
<keyword evidence="1" id="KW-0677">Repeat</keyword>
<proteinExistence type="predicted"/>
<dbReference type="InterPro" id="IPR011990">
    <property type="entry name" value="TPR-like_helical_dom_sf"/>
</dbReference>
<evidence type="ECO:0008006" key="6">
    <source>
        <dbReference type="Google" id="ProtNLM"/>
    </source>
</evidence>
<organism evidence="4 5">
    <name type="scientific">Digitaria exilis</name>
    <dbReference type="NCBI Taxonomy" id="1010633"/>
    <lineage>
        <taxon>Eukaryota</taxon>
        <taxon>Viridiplantae</taxon>
        <taxon>Streptophyta</taxon>
        <taxon>Embryophyta</taxon>
        <taxon>Tracheophyta</taxon>
        <taxon>Spermatophyta</taxon>
        <taxon>Magnoliopsida</taxon>
        <taxon>Liliopsida</taxon>
        <taxon>Poales</taxon>
        <taxon>Poaceae</taxon>
        <taxon>PACMAD clade</taxon>
        <taxon>Panicoideae</taxon>
        <taxon>Panicodae</taxon>
        <taxon>Paniceae</taxon>
        <taxon>Anthephorinae</taxon>
        <taxon>Digitaria</taxon>
    </lineage>
</organism>
<dbReference type="OrthoDB" id="185373at2759"/>
<dbReference type="NCBIfam" id="TIGR00756">
    <property type="entry name" value="PPR"/>
    <property type="match status" value="1"/>
</dbReference>
<dbReference type="Pfam" id="PF01535">
    <property type="entry name" value="PPR"/>
    <property type="match status" value="2"/>
</dbReference>
<evidence type="ECO:0000256" key="1">
    <source>
        <dbReference type="ARBA" id="ARBA00022737"/>
    </source>
</evidence>
<sequence length="154" mass="16455">MASSAFAAGLLELPFPSSSSSSDEFDDAETLPPPLVLELEATSHTTQQQVQQHLKLQRWLDLERDCNLAMKALARVGDVDQVVDLFAELTLSAKSAGWAPSVLCYNTLLNALVEAGRAAETREAFDEMLAADSAGGLLPDGAYVHGHRAGLDCL</sequence>
<dbReference type="Gene3D" id="1.25.40.10">
    <property type="entry name" value="Tetratricopeptide repeat domain"/>
    <property type="match status" value="1"/>
</dbReference>
<keyword evidence="5" id="KW-1185">Reference proteome</keyword>
<evidence type="ECO:0000313" key="5">
    <source>
        <dbReference type="Proteomes" id="UP000636709"/>
    </source>
</evidence>
<accession>A0A835ADH0</accession>
<gene>
    <name evidence="4" type="ORF">HU200_059872</name>
</gene>
<dbReference type="Proteomes" id="UP000636709">
    <property type="component" value="Unassembled WGS sequence"/>
</dbReference>
<protein>
    <recommendedName>
        <fullName evidence="6">Pentatricopeptide repeat-containing protein</fullName>
    </recommendedName>
</protein>